<name>A0A1M7ZDG4_9BACT</name>
<dbReference type="STRING" id="1073327.SAMN04488108_2398"/>
<evidence type="ECO:0000259" key="1">
    <source>
        <dbReference type="Pfam" id="PF05523"/>
    </source>
</evidence>
<organism evidence="2 3">
    <name type="scientific">Algoriphagus zhangzhouensis</name>
    <dbReference type="NCBI Taxonomy" id="1073327"/>
    <lineage>
        <taxon>Bacteria</taxon>
        <taxon>Pseudomonadati</taxon>
        <taxon>Bacteroidota</taxon>
        <taxon>Cytophagia</taxon>
        <taxon>Cytophagales</taxon>
        <taxon>Cyclobacteriaceae</taxon>
        <taxon>Algoriphagus</taxon>
    </lineage>
</organism>
<reference evidence="3" key="1">
    <citation type="submission" date="2016-12" db="EMBL/GenBank/DDBJ databases">
        <authorList>
            <person name="Varghese N."/>
            <person name="Submissions S."/>
        </authorList>
    </citation>
    <scope>NUCLEOTIDE SEQUENCE [LARGE SCALE GENOMIC DNA]</scope>
    <source>
        <strain evidence="3">DSM 25035</strain>
    </source>
</reference>
<dbReference type="RefSeq" id="WP_073572041.1">
    <property type="nucleotide sequence ID" value="NZ_FRXN01000003.1"/>
</dbReference>
<keyword evidence="3" id="KW-1185">Reference proteome</keyword>
<dbReference type="InterPro" id="IPR014710">
    <property type="entry name" value="RmlC-like_jellyroll"/>
</dbReference>
<feature type="domain" description="Sugar 3,4-ketoisomerase QdtA cupin" evidence="1">
    <location>
        <begin position="10"/>
        <end position="136"/>
    </location>
</feature>
<dbReference type="InterPro" id="IPR011051">
    <property type="entry name" value="RmlC_Cupin_sf"/>
</dbReference>
<dbReference type="AlphaFoldDB" id="A0A1M7ZDG4"/>
<evidence type="ECO:0000313" key="3">
    <source>
        <dbReference type="Proteomes" id="UP000184609"/>
    </source>
</evidence>
<dbReference type="Proteomes" id="UP000184609">
    <property type="component" value="Unassembled WGS sequence"/>
</dbReference>
<sequence>MNKLTQQETLRLITLDSRKSEGGNLVFWENARIFPGGIQRCFWISDVPANVSRGSHAHWQESQVLVAIHGEIKVMVHQPGQDVQTFVLDESDKGLFIPPLHWVETEFGEKAVLLVLSDQVYSEDDYIRNIKDFESIQERNH</sequence>
<dbReference type="SUPFAM" id="SSF51182">
    <property type="entry name" value="RmlC-like cupins"/>
    <property type="match status" value="1"/>
</dbReference>
<dbReference type="Pfam" id="PF05523">
    <property type="entry name" value="FdtA"/>
    <property type="match status" value="1"/>
</dbReference>
<dbReference type="CDD" id="cd20292">
    <property type="entry name" value="cupin_QdtA-like"/>
    <property type="match status" value="1"/>
</dbReference>
<gene>
    <name evidence="2" type="ORF">SAMN04488108_2398</name>
</gene>
<dbReference type="Gene3D" id="2.60.120.10">
    <property type="entry name" value="Jelly Rolls"/>
    <property type="match status" value="1"/>
</dbReference>
<dbReference type="InterPro" id="IPR008894">
    <property type="entry name" value="QdtA_cupin_dom"/>
</dbReference>
<proteinExistence type="predicted"/>
<protein>
    <submittedName>
        <fullName evidence="2">WxcM-like, C-terminal</fullName>
    </submittedName>
</protein>
<dbReference type="OrthoDB" id="9795513at2"/>
<dbReference type="EMBL" id="FRXN01000003">
    <property type="protein sequence ID" value="SHO62913.1"/>
    <property type="molecule type" value="Genomic_DNA"/>
</dbReference>
<accession>A0A1M7ZDG4</accession>
<evidence type="ECO:0000313" key="2">
    <source>
        <dbReference type="EMBL" id="SHO62913.1"/>
    </source>
</evidence>